<feature type="transmembrane region" description="Helical" evidence="1">
    <location>
        <begin position="111"/>
        <end position="133"/>
    </location>
</feature>
<keyword evidence="1" id="KW-0472">Membrane</keyword>
<feature type="transmembrane region" description="Helical" evidence="1">
    <location>
        <begin position="52"/>
        <end position="73"/>
    </location>
</feature>
<comment type="caution">
    <text evidence="2">The sequence shown here is derived from an EMBL/GenBank/DDBJ whole genome shotgun (WGS) entry which is preliminary data.</text>
</comment>
<keyword evidence="1" id="KW-1133">Transmembrane helix</keyword>
<dbReference type="AlphaFoldDB" id="A0A1V6LUP6"/>
<feature type="transmembrane region" description="Helical" evidence="1">
    <location>
        <begin position="200"/>
        <end position="217"/>
    </location>
</feature>
<name>A0A1V6LUP6_9FLAO</name>
<feature type="transmembrane region" description="Helical" evidence="1">
    <location>
        <begin position="170"/>
        <end position="188"/>
    </location>
</feature>
<evidence type="ECO:0000256" key="1">
    <source>
        <dbReference type="SAM" id="Phobius"/>
    </source>
</evidence>
<reference evidence="2 3" key="1">
    <citation type="submission" date="2016-12" db="EMBL/GenBank/DDBJ databases">
        <authorList>
            <person name="Song W.-J."/>
            <person name="Kurnit D.M."/>
        </authorList>
    </citation>
    <scope>NUCLEOTIDE SEQUENCE [LARGE SCALE GENOMIC DNA]</scope>
    <source>
        <strain evidence="2 3">HSG9</strain>
    </source>
</reference>
<evidence type="ECO:0008006" key="4">
    <source>
        <dbReference type="Google" id="ProtNLM"/>
    </source>
</evidence>
<protein>
    <recommendedName>
        <fullName evidence="4">DUF2306 domain-containing protein</fullName>
    </recommendedName>
</protein>
<organism evidence="2 3">
    <name type="scientific">Croceivirga radicis</name>
    <dbReference type="NCBI Taxonomy" id="1929488"/>
    <lineage>
        <taxon>Bacteria</taxon>
        <taxon>Pseudomonadati</taxon>
        <taxon>Bacteroidota</taxon>
        <taxon>Flavobacteriia</taxon>
        <taxon>Flavobacteriales</taxon>
        <taxon>Flavobacteriaceae</taxon>
        <taxon>Croceivirga</taxon>
    </lineage>
</organism>
<sequence>MEKGYKYTGYIMLLLLVMAIVAFYKTYFGQFPNFEVNTTALSHSAVSMIDHIHVVFALVWIGLLIGQPLLIRFGRYKTHRRLGRISYLIFPMLILTCIQPIIRILKADHAMLAYLPISDSVLLILFYVLAIFYRKDTAKHMRYMIGTSLVFLGPIFGRIGPTIFNIHPKIANHIKFAVLYVLLSTLIYLDKKTGRSYRPYVIILACFMVKQFLFTLLL</sequence>
<dbReference type="Proteomes" id="UP000191680">
    <property type="component" value="Unassembled WGS sequence"/>
</dbReference>
<evidence type="ECO:0000313" key="3">
    <source>
        <dbReference type="Proteomes" id="UP000191680"/>
    </source>
</evidence>
<dbReference type="OrthoDB" id="822156at2"/>
<feature type="transmembrane region" description="Helical" evidence="1">
    <location>
        <begin position="85"/>
        <end position="105"/>
    </location>
</feature>
<proteinExistence type="predicted"/>
<accession>A0A1V6LUP6</accession>
<keyword evidence="3" id="KW-1185">Reference proteome</keyword>
<keyword evidence="1" id="KW-0812">Transmembrane</keyword>
<evidence type="ECO:0000313" key="2">
    <source>
        <dbReference type="EMBL" id="OQD43905.1"/>
    </source>
</evidence>
<dbReference type="EMBL" id="MTBC01000002">
    <property type="protein sequence ID" value="OQD43905.1"/>
    <property type="molecule type" value="Genomic_DNA"/>
</dbReference>
<gene>
    <name evidence="2" type="ORF">BUL40_04695</name>
</gene>
<dbReference type="RefSeq" id="WP_080318270.1">
    <property type="nucleotide sequence ID" value="NZ_MTBC01000002.1"/>
</dbReference>
<feature type="transmembrane region" description="Helical" evidence="1">
    <location>
        <begin position="7"/>
        <end position="24"/>
    </location>
</feature>
<feature type="transmembrane region" description="Helical" evidence="1">
    <location>
        <begin position="145"/>
        <end position="164"/>
    </location>
</feature>